<keyword evidence="3" id="KW-1185">Reference proteome</keyword>
<proteinExistence type="predicted"/>
<evidence type="ECO:0000313" key="2">
    <source>
        <dbReference type="EMBL" id="AAN65786.1"/>
    </source>
</evidence>
<dbReference type="OrthoDB" id="7022011at2"/>
<sequence>MTSPANVRYSRTNLTYPGVHIMNRKHLLGAALLLGLAGTANATSFVVTTDAVVGAVAASTDATSDVSSSFRDDKIVQAARDDAASFVGTQGAIRGARLESAFVHIRSNMPALQASDAQLAQAILAL</sequence>
<dbReference type="KEGG" id="ppu:PP_0152"/>
<dbReference type="PaxDb" id="160488-PP_0152"/>
<evidence type="ECO:0008006" key="4">
    <source>
        <dbReference type="Google" id="ProtNLM"/>
    </source>
</evidence>
<dbReference type="NCBIfam" id="TIGR02448">
    <property type="entry name" value="conserverd hypothetical protein"/>
    <property type="match status" value="1"/>
</dbReference>
<reference evidence="2 3" key="1">
    <citation type="journal article" date="2002" name="Environ. Microbiol.">
        <title>Complete genome sequence and comparative analysis of the metabolically versatile Pseudomonas putida KT2440.</title>
        <authorList>
            <person name="Nelson K.E."/>
            <person name="Weinel C."/>
            <person name="Paulsen I.T."/>
            <person name="Dodson R.J."/>
            <person name="Hilbert H."/>
            <person name="Martins dos Santos V.A."/>
            <person name="Fouts D.E."/>
            <person name="Gill S.R."/>
            <person name="Pop M."/>
            <person name="Holmes M."/>
            <person name="Brinkac L."/>
            <person name="Beanan M."/>
            <person name="DeBoy R.T."/>
            <person name="Daugherty S."/>
            <person name="Kolonay J."/>
            <person name="Madupu R."/>
            <person name="Nelson W."/>
            <person name="White O."/>
            <person name="Peterson J."/>
            <person name="Khouri H."/>
            <person name="Hance I."/>
            <person name="Chris Lee P."/>
            <person name="Holtzapple E."/>
            <person name="Scanlan D."/>
            <person name="Tran K."/>
            <person name="Moazzez A."/>
            <person name="Utterback T."/>
            <person name="Rizzo M."/>
            <person name="Lee K."/>
            <person name="Kosack D."/>
            <person name="Moestl D."/>
            <person name="Wedler H."/>
            <person name="Lauber J."/>
            <person name="Stjepandic D."/>
            <person name="Hoheisel J."/>
            <person name="Straetz M."/>
            <person name="Heim S."/>
            <person name="Kiewitz C."/>
            <person name="Eisen J.A."/>
            <person name="Timmis K.N."/>
            <person name="Dusterhoft A."/>
            <person name="Tummler B."/>
            <person name="Fraser C.M."/>
        </authorList>
    </citation>
    <scope>NUCLEOTIDE SEQUENCE [LARGE SCALE GENOMIC DNA]</scope>
    <source>
        <strain evidence="3">ATCC 47054 / DSM 6125 / CFBP 8728 / NCIMB 11950 / KT2440</strain>
    </source>
</reference>
<dbReference type="InterPro" id="IPR012661">
    <property type="entry name" value="CHP02448"/>
</dbReference>
<dbReference type="PATRIC" id="fig|160488.4.peg.156"/>
<feature type="chain" id="PRO_5004301918" description="Holliday junction resolvasome, helicase subunit" evidence="1">
    <location>
        <begin position="43"/>
        <end position="126"/>
    </location>
</feature>
<evidence type="ECO:0000313" key="3">
    <source>
        <dbReference type="Proteomes" id="UP000000556"/>
    </source>
</evidence>
<dbReference type="STRING" id="160488.PP_0152"/>
<dbReference type="eggNOG" id="ENOG50328JM">
    <property type="taxonomic scope" value="Bacteria"/>
</dbReference>
<feature type="signal peptide" evidence="1">
    <location>
        <begin position="1"/>
        <end position="42"/>
    </location>
</feature>
<dbReference type="AlphaFoldDB" id="Q88RH7"/>
<protein>
    <recommendedName>
        <fullName evidence="4">Holliday junction resolvasome, helicase subunit</fullName>
    </recommendedName>
</protein>
<gene>
    <name evidence="2" type="ordered locus">PP_0152</name>
</gene>
<dbReference type="Proteomes" id="UP000000556">
    <property type="component" value="Chromosome"/>
</dbReference>
<organism evidence="2 3">
    <name type="scientific">Pseudomonas putida (strain ATCC 47054 / DSM 6125 / CFBP 8728 / NCIMB 11950 / KT2440)</name>
    <dbReference type="NCBI Taxonomy" id="160488"/>
    <lineage>
        <taxon>Bacteria</taxon>
        <taxon>Pseudomonadati</taxon>
        <taxon>Pseudomonadota</taxon>
        <taxon>Gammaproteobacteria</taxon>
        <taxon>Pseudomonadales</taxon>
        <taxon>Pseudomonadaceae</taxon>
        <taxon>Pseudomonas</taxon>
    </lineage>
</organism>
<reference evidence="2 3" key="2">
    <citation type="journal article" date="2016" name="Environ. Microbiol.">
        <title>The revisited genome of Pseudomonas putida KT2440 enlightens its value as a robust metabolic chassis.</title>
        <authorList>
            <person name="Belda E."/>
            <person name="van Heck R.G."/>
            <person name="Lopez-Sanchez M.J."/>
            <person name="Cruveiller S."/>
            <person name="Barbe V."/>
            <person name="Fraser C."/>
            <person name="Klenk H.P."/>
            <person name="Petersen J."/>
            <person name="Morgat A."/>
            <person name="Nikel P.I."/>
            <person name="Vallenet D."/>
            <person name="Rouy Z."/>
            <person name="Sekowska A."/>
            <person name="Martins Dos Santos V.A."/>
            <person name="de Lorenzo V."/>
            <person name="Danchin A."/>
            <person name="Medigue C."/>
        </authorList>
    </citation>
    <scope>NUCLEOTIDE SEQUENCE [LARGE SCALE GENOMIC DNA]</scope>
    <source>
        <strain evidence="3">ATCC 47054 / DSM 6125 / CFBP 8728 / NCIMB 11950 / KT2440</strain>
    </source>
</reference>
<dbReference type="HOGENOM" id="CLU_153878_1_2_6"/>
<dbReference type="Pfam" id="PF09498">
    <property type="entry name" value="DUF2388"/>
    <property type="match status" value="1"/>
</dbReference>
<dbReference type="BioCyc" id="PPUT160488:G1G01-159-MONOMER"/>
<name>Q88RH7_PSEPK</name>
<evidence type="ECO:0000256" key="1">
    <source>
        <dbReference type="SAM" id="SignalP"/>
    </source>
</evidence>
<accession>Q88RH7</accession>
<dbReference type="EMBL" id="AE015451">
    <property type="protein sequence ID" value="AAN65786.1"/>
    <property type="molecule type" value="Genomic_DNA"/>
</dbReference>
<keyword evidence="1" id="KW-0732">Signal</keyword>